<dbReference type="PROSITE" id="PS51272">
    <property type="entry name" value="SLH"/>
    <property type="match status" value="2"/>
</dbReference>
<protein>
    <submittedName>
        <fullName evidence="4">S-layer homology domain-containing protein</fullName>
    </submittedName>
</protein>
<proteinExistence type="predicted"/>
<keyword evidence="5" id="KW-1185">Reference proteome</keyword>
<evidence type="ECO:0000256" key="2">
    <source>
        <dbReference type="SAM" id="SignalP"/>
    </source>
</evidence>
<feature type="compositionally biased region" description="Polar residues" evidence="1">
    <location>
        <begin position="337"/>
        <end position="346"/>
    </location>
</feature>
<dbReference type="RefSeq" id="WP_166146521.1">
    <property type="nucleotide sequence ID" value="NZ_JAAOIW010000001.1"/>
</dbReference>
<dbReference type="Proteomes" id="UP001165962">
    <property type="component" value="Unassembled WGS sequence"/>
</dbReference>
<accession>A0ABX0IYL4</accession>
<feature type="region of interest" description="Disordered" evidence="1">
    <location>
        <begin position="35"/>
        <end position="94"/>
    </location>
</feature>
<gene>
    <name evidence="4" type="ORF">G9U52_04340</name>
</gene>
<evidence type="ECO:0000313" key="4">
    <source>
        <dbReference type="EMBL" id="NHN29060.1"/>
    </source>
</evidence>
<dbReference type="InterPro" id="IPR032599">
    <property type="entry name" value="YcdB/YcdC_rep_domain"/>
</dbReference>
<feature type="domain" description="SLH" evidence="3">
    <location>
        <begin position="702"/>
        <end position="763"/>
    </location>
</feature>
<evidence type="ECO:0000259" key="3">
    <source>
        <dbReference type="PROSITE" id="PS51272"/>
    </source>
</evidence>
<feature type="signal peptide" evidence="2">
    <location>
        <begin position="1"/>
        <end position="26"/>
    </location>
</feature>
<feature type="domain" description="SLH" evidence="3">
    <location>
        <begin position="764"/>
        <end position="826"/>
    </location>
</feature>
<dbReference type="InterPro" id="IPR001119">
    <property type="entry name" value="SLH_dom"/>
</dbReference>
<evidence type="ECO:0000313" key="5">
    <source>
        <dbReference type="Proteomes" id="UP001165962"/>
    </source>
</evidence>
<organism evidence="4 5">
    <name type="scientific">Paenibacillus agricola</name>
    <dbReference type="NCBI Taxonomy" id="2716264"/>
    <lineage>
        <taxon>Bacteria</taxon>
        <taxon>Bacillati</taxon>
        <taxon>Bacillota</taxon>
        <taxon>Bacilli</taxon>
        <taxon>Bacillales</taxon>
        <taxon>Paenibacillaceae</taxon>
        <taxon>Paenibacillus</taxon>
    </lineage>
</organism>
<dbReference type="EMBL" id="JAAOIW010000001">
    <property type="protein sequence ID" value="NHN29060.1"/>
    <property type="molecule type" value="Genomic_DNA"/>
</dbReference>
<reference evidence="4" key="1">
    <citation type="submission" date="2020-03" db="EMBL/GenBank/DDBJ databases">
        <title>Draft sequencing of Paenibacilllus sp. S3N08.</title>
        <authorList>
            <person name="Kim D.-U."/>
        </authorList>
    </citation>
    <scope>NUCLEOTIDE SEQUENCE</scope>
    <source>
        <strain evidence="4">S3N08</strain>
    </source>
</reference>
<dbReference type="Pfam" id="PF00395">
    <property type="entry name" value="SLH"/>
    <property type="match status" value="2"/>
</dbReference>
<feature type="region of interest" description="Disordered" evidence="1">
    <location>
        <begin position="334"/>
        <end position="353"/>
    </location>
</feature>
<sequence length="829" mass="90448">MKMLKQASTVALTSMLLFSSIPMAMAAESLPAATSSNAASVPGGGDTGAASVNGSPASDPAASSSAPVSMPGSMPYTSIPAPMPGGGSSVSPEEAKITKEQAIELAKSYVAIPDGYVVQSVNLSSNGMGIDSNKIIYWNISFTKLVEGKSIGNMNVTINGVSGRLLDYSSYSNDPNVKPSYPPKVDYQRAKEIAAQWIAKLNVNEQGQLRFNDILEQSLKAPLNGSYQYAIRYDRIHNGVAFPMNGINLQINGDGSVTNYSFNWDEAATFEQATPISEEAAAKAFRDNANLKLNYMMLYEAKGEKKPVITYSMDPLVLKAVTGEPWKEGLAAKAVPQSEQPLTESPISEPPASHLNLTKEQAWEKINSTFKLPEGAKQEEASYNESTNPITGEVQSVWNLRWSQAKEDTVIGRGGSNVWATVNSKTGVITSFSRNTYIPYDEQKPVEPKVTVEEAKAKAIDFVKKQLPAYTHQLVLDTSMIDQIPAEQLKMMSAWDISFKRIIDGVYVNQENVQVSIDKATGDMMNYHFNFSNIAYPATKPATIDANKAKELLLSPYVIKLNYVIFNQMAGGPIPMEKIRVMMAAGELPPGSDVNGKVDKEAKLVYVLTSKYSGESYFLDAATGQWRSSTNGEVISLEKIQVTDLEGHWAQKELQIMLDYQALDVADGKVNPNASITRGELIKMLVITMNGGRSGIAYGAERAASFKDVSNGSTYFAYVENAVDRGLIDLGQEFNPQTVMTREEMAGLIVRALGYKKLTAYDHIFNSSFQDAGSLKNRGEAAIVLGLGIMTLAENSFNPKQEVTRAQAAVAFFRYLEKLAELQPDQRYY</sequence>
<comment type="caution">
    <text evidence="4">The sequence shown here is derived from an EMBL/GenBank/DDBJ whole genome shotgun (WGS) entry which is preliminary data.</text>
</comment>
<feature type="chain" id="PRO_5046639034" evidence="2">
    <location>
        <begin position="27"/>
        <end position="829"/>
    </location>
</feature>
<name>A0ABX0IYL4_9BACL</name>
<dbReference type="Pfam" id="PF16244">
    <property type="entry name" value="DUF4901"/>
    <property type="match status" value="2"/>
</dbReference>
<keyword evidence="2" id="KW-0732">Signal</keyword>
<feature type="compositionally biased region" description="Low complexity" evidence="1">
    <location>
        <begin position="54"/>
        <end position="75"/>
    </location>
</feature>
<evidence type="ECO:0000256" key="1">
    <source>
        <dbReference type="SAM" id="MobiDB-lite"/>
    </source>
</evidence>